<evidence type="ECO:0000256" key="2">
    <source>
        <dbReference type="ARBA" id="ARBA00022525"/>
    </source>
</evidence>
<dbReference type="InterPro" id="IPR020864">
    <property type="entry name" value="MACPF"/>
</dbReference>
<organism evidence="7 8">
    <name type="scientific">Heterostelium pallidum (strain ATCC 26659 / Pp 5 / PN500)</name>
    <name type="common">Cellular slime mold</name>
    <name type="synonym">Polysphondylium pallidum</name>
    <dbReference type="NCBI Taxonomy" id="670386"/>
    <lineage>
        <taxon>Eukaryota</taxon>
        <taxon>Amoebozoa</taxon>
        <taxon>Evosea</taxon>
        <taxon>Eumycetozoa</taxon>
        <taxon>Dictyostelia</taxon>
        <taxon>Acytosteliales</taxon>
        <taxon>Acytosteliaceae</taxon>
        <taxon>Heterostelium</taxon>
    </lineage>
</organism>
<dbReference type="Gene3D" id="2.160.20.10">
    <property type="entry name" value="Single-stranded right-handed beta-helix, Pectin lyase-like"/>
    <property type="match status" value="1"/>
</dbReference>
<dbReference type="OMA" id="INQRTHI"/>
<dbReference type="PROSITE" id="PS51412">
    <property type="entry name" value="MACPF_2"/>
    <property type="match status" value="1"/>
</dbReference>
<dbReference type="InParanoid" id="D3BH09"/>
<dbReference type="EMBL" id="ADBJ01000035">
    <property type="protein sequence ID" value="EFA79393.1"/>
    <property type="molecule type" value="Genomic_DNA"/>
</dbReference>
<evidence type="ECO:0000256" key="3">
    <source>
        <dbReference type="ARBA" id="ARBA00022852"/>
    </source>
</evidence>
<feature type="signal peptide" evidence="5">
    <location>
        <begin position="1"/>
        <end position="18"/>
    </location>
</feature>
<keyword evidence="3" id="KW-0204">Cytolysis</keyword>
<evidence type="ECO:0000256" key="1">
    <source>
        <dbReference type="ARBA" id="ARBA00004613"/>
    </source>
</evidence>
<feature type="domain" description="MACPF" evidence="6">
    <location>
        <begin position="468"/>
        <end position="802"/>
    </location>
</feature>
<proteinExistence type="predicted"/>
<accession>D3BH09</accession>
<dbReference type="GeneID" id="31363292"/>
<dbReference type="SUPFAM" id="SSF51126">
    <property type="entry name" value="Pectin lyase-like"/>
    <property type="match status" value="1"/>
</dbReference>
<evidence type="ECO:0000313" key="7">
    <source>
        <dbReference type="EMBL" id="EFA79393.1"/>
    </source>
</evidence>
<dbReference type="PANTHER" id="PTHR45742">
    <property type="entry name" value="COMPLEMENT COMPONENT C6"/>
    <property type="match status" value="1"/>
</dbReference>
<evidence type="ECO:0000259" key="6">
    <source>
        <dbReference type="PROSITE" id="PS51412"/>
    </source>
</evidence>
<dbReference type="InterPro" id="IPR011050">
    <property type="entry name" value="Pectin_lyase_fold/virulence"/>
</dbReference>
<sequence length="1151" mass="128761">MNVIKFILIVLVLKLVSADFYVNFNSTCGSACDGSSEKPFTNIKSAINSIVSNQKKSTTINLYAGTYKGLQNVGVMITKPIQIKSISNQTVTIDCEKVGFAFSVVNVEDFSLSGVTIQNCSASMGGALRIENSKTSISKAKFLGNKAAFGGAIYSNSSVVMIYLSNFTGNVALESGSAIYSESSQFSILSKTEFNGNANNSKPTYISSKKSSVILDDAVIINNHITCDELSSTKYKSSSFCDSSSDTCSAIGIIPNIDSDKTIYTTGMLYKAYYNNNLTSEIKFQKIIPDNTIENFLNGHDGKVYGVLTGYLHMDNSMKVKFRFEGKNLGFTLKINGVKYLDVAQTANFDFPFEIYMVSKVSHQIQINLTSDTTGVGRSFKLYQISHDYRIFYTEQICGDGVQDDLDYCIEDSYDIFNSSNPLGDRVCGNENIHLNFQDCFNEISQNCEIPKKKDHISPLGNVGGMIGDLVENQYLWNVPGSEHFTYGMNVLSGQQSKAPVFQFDYCVEVANNILEDPYRMMAYEIPPSLNIKSLPICTYSSTTTMYNSFSEYQKEFQLEAGLSSSGDFKEELIDFKGGFSLDGSIETARDQSQSSTKNVFVTELNCKTSYIEMDDQRIRFHPMFLKDLATIEQESDLLKIFDKYGTYYYSSAYMGGKLVQISTTSESIDTDEKKKKWSIAAEATFGASINAPGFDGEGKATINAGMSSEEESLSEVQSKSTYSSIITYGGPPASFAPSDSFMSTTYQGWSSSIDLLPVPIGYKVKPIRDLLIKTWTIQLGSKNETVSALWNKMEKIYYQMNRVNPIPLPNDYKYSIIFDFESVNDLPRPITRYFMSMNWYDKGLFKNFYTTFQYVYYDTDGSETEFLFPNTYGANVSDPSVSVCTTNSATVSGSQKNSTICDTTIRSVPTKFRVDFYGPNFMNSSQAPNIYIEGLSNIGKSTLISWYTGEAIRLFRTTGNPNFLQWMPGNSARSLIQFEAARSALNVATGTSGDLGIYVGPNEYSRDNILNFGHNAGQNFNFYNRYTTDITLKTQANMPVSSFYAFHGPMTGLTQFRIDYHLYIVNNQAEQSWKSKVYYYHILEDRDNPSYMPLLANNYFFSLKPLTKDVPSKWFSFSNYNHPKLGGSGTVTDDFNFNSPKPEVEFWEFS</sequence>
<comment type="subcellular location">
    <subcellularLocation>
        <location evidence="1">Secreted</location>
    </subcellularLocation>
</comment>
<evidence type="ECO:0000256" key="5">
    <source>
        <dbReference type="SAM" id="SignalP"/>
    </source>
</evidence>
<evidence type="ECO:0000313" key="8">
    <source>
        <dbReference type="Proteomes" id="UP000001396"/>
    </source>
</evidence>
<dbReference type="SMART" id="SM00457">
    <property type="entry name" value="MACPF"/>
    <property type="match status" value="1"/>
</dbReference>
<dbReference type="RefSeq" id="XP_020431514.1">
    <property type="nucleotide sequence ID" value="XM_020578645.1"/>
</dbReference>
<dbReference type="PANTHER" id="PTHR45742:SF8">
    <property type="entry name" value="FLOCCULATION PROTEIN FLO11"/>
    <property type="match status" value="1"/>
</dbReference>
<comment type="caution">
    <text evidence="7">The sequence shown here is derived from an EMBL/GenBank/DDBJ whole genome shotgun (WGS) entry which is preliminary data.</text>
</comment>
<dbReference type="AlphaFoldDB" id="D3BH09"/>
<dbReference type="GO" id="GO:0005576">
    <property type="term" value="C:extracellular region"/>
    <property type="evidence" value="ECO:0007669"/>
    <property type="project" value="UniProtKB-SubCell"/>
</dbReference>
<protein>
    <recommendedName>
        <fullName evidence="6">MACPF domain-containing protein</fullName>
    </recommendedName>
</protein>
<reference evidence="7 8" key="1">
    <citation type="journal article" date="2011" name="Genome Res.">
        <title>Phylogeny-wide analysis of social amoeba genomes highlights ancient origins for complex intercellular communication.</title>
        <authorList>
            <person name="Heidel A.J."/>
            <person name="Lawal H.M."/>
            <person name="Felder M."/>
            <person name="Schilde C."/>
            <person name="Helps N.R."/>
            <person name="Tunggal B."/>
            <person name="Rivero F."/>
            <person name="John U."/>
            <person name="Schleicher M."/>
            <person name="Eichinger L."/>
            <person name="Platzer M."/>
            <person name="Noegel A.A."/>
            <person name="Schaap P."/>
            <person name="Gloeckner G."/>
        </authorList>
    </citation>
    <scope>NUCLEOTIDE SEQUENCE [LARGE SCALE GENOMIC DNA]</scope>
    <source>
        <strain evidence="8">ATCC 26659 / Pp 5 / PN500</strain>
    </source>
</reference>
<keyword evidence="2" id="KW-0964">Secreted</keyword>
<dbReference type="Proteomes" id="UP000001396">
    <property type="component" value="Unassembled WGS sequence"/>
</dbReference>
<feature type="chain" id="PRO_5003041217" description="MACPF domain-containing protein" evidence="5">
    <location>
        <begin position="19"/>
        <end position="1151"/>
    </location>
</feature>
<dbReference type="TCDB" id="1.C.39.1.4">
    <property type="family name" value="the membrane attack complex/perforin (macpf) family"/>
</dbReference>
<dbReference type="Pfam" id="PF01823">
    <property type="entry name" value="MACPF"/>
    <property type="match status" value="1"/>
</dbReference>
<dbReference type="GO" id="GO:0031640">
    <property type="term" value="P:killing of cells of another organism"/>
    <property type="evidence" value="ECO:0007669"/>
    <property type="project" value="UniProtKB-KW"/>
</dbReference>
<keyword evidence="5" id="KW-0732">Signal</keyword>
<keyword evidence="8" id="KW-1185">Reference proteome</keyword>
<name>D3BH09_HETP5</name>
<gene>
    <name evidence="7" type="ORF">PPL_07811</name>
</gene>
<dbReference type="InterPro" id="IPR012334">
    <property type="entry name" value="Pectin_lyas_fold"/>
</dbReference>
<keyword evidence="4" id="KW-1015">Disulfide bond</keyword>
<evidence type="ECO:0000256" key="4">
    <source>
        <dbReference type="ARBA" id="ARBA00023157"/>
    </source>
</evidence>